<proteinExistence type="inferred from homology"/>
<evidence type="ECO:0000313" key="10">
    <source>
        <dbReference type="Proteomes" id="UP000182135"/>
    </source>
</evidence>
<dbReference type="NCBIfam" id="NF004790">
    <property type="entry name" value="PRK06136.1"/>
    <property type="match status" value="1"/>
</dbReference>
<dbReference type="EMBL" id="FOOE01000009">
    <property type="protein sequence ID" value="SFF76289.1"/>
    <property type="molecule type" value="Genomic_DNA"/>
</dbReference>
<dbReference type="InterPro" id="IPR035996">
    <property type="entry name" value="4pyrrol_Methylase_sf"/>
</dbReference>
<dbReference type="PANTHER" id="PTHR45790">
    <property type="entry name" value="SIROHEME SYNTHASE-RELATED"/>
    <property type="match status" value="1"/>
</dbReference>
<dbReference type="STRING" id="1529.SAMN04487885_109114"/>
<dbReference type="NCBIfam" id="TIGR01469">
    <property type="entry name" value="cobA_cysG_Cterm"/>
    <property type="match status" value="1"/>
</dbReference>
<dbReference type="PROSITE" id="PS00839">
    <property type="entry name" value="SUMT_1"/>
    <property type="match status" value="1"/>
</dbReference>
<keyword evidence="3 6" id="KW-0808">Transferase</keyword>
<dbReference type="SUPFAM" id="SSF69618">
    <property type="entry name" value="HemD-like"/>
    <property type="match status" value="1"/>
</dbReference>
<dbReference type="Pfam" id="PF00590">
    <property type="entry name" value="TP_methylase"/>
    <property type="match status" value="1"/>
</dbReference>
<dbReference type="FunFam" id="3.40.1010.10:FF:000001">
    <property type="entry name" value="Siroheme synthase"/>
    <property type="match status" value="1"/>
</dbReference>
<name>A0A1I2LCV4_9CLOT</name>
<dbReference type="InterPro" id="IPR014777">
    <property type="entry name" value="4pyrrole_Mease_sub1"/>
</dbReference>
<evidence type="ECO:0000313" key="9">
    <source>
        <dbReference type="EMBL" id="SFF76289.1"/>
    </source>
</evidence>
<keyword evidence="5" id="KW-0627">Porphyrin biosynthesis</keyword>
<dbReference type="GO" id="GO:0004852">
    <property type="term" value="F:uroporphyrinogen-III synthase activity"/>
    <property type="evidence" value="ECO:0007669"/>
    <property type="project" value="InterPro"/>
</dbReference>
<evidence type="ECO:0000256" key="5">
    <source>
        <dbReference type="ARBA" id="ARBA00023244"/>
    </source>
</evidence>
<dbReference type="InterPro" id="IPR036108">
    <property type="entry name" value="4pyrrol_syn_uPrphyn_synt_sf"/>
</dbReference>
<gene>
    <name evidence="9" type="ORF">SAMN04487885_109114</name>
</gene>
<dbReference type="InterPro" id="IPR000878">
    <property type="entry name" value="4pyrrol_Mease"/>
</dbReference>
<dbReference type="EC" id="2.1.1.107" evidence="1"/>
<dbReference type="FunFam" id="3.30.950.10:FF:000001">
    <property type="entry name" value="Siroheme synthase"/>
    <property type="match status" value="1"/>
</dbReference>
<dbReference type="OrthoDB" id="9815856at2"/>
<keyword evidence="2 6" id="KW-0489">Methyltransferase</keyword>
<feature type="domain" description="Tetrapyrrole biosynthesis uroporphyrinogen III synthase" evidence="8">
    <location>
        <begin position="268"/>
        <end position="485"/>
    </location>
</feature>
<dbReference type="PROSITE" id="PS00840">
    <property type="entry name" value="SUMT_2"/>
    <property type="match status" value="1"/>
</dbReference>
<dbReference type="SUPFAM" id="SSF53790">
    <property type="entry name" value="Tetrapyrrole methylase"/>
    <property type="match status" value="1"/>
</dbReference>
<dbReference type="GO" id="GO:0032259">
    <property type="term" value="P:methylation"/>
    <property type="evidence" value="ECO:0007669"/>
    <property type="project" value="UniProtKB-KW"/>
</dbReference>
<evidence type="ECO:0000256" key="6">
    <source>
        <dbReference type="RuleBase" id="RU003960"/>
    </source>
</evidence>
<keyword evidence="10" id="KW-1185">Reference proteome</keyword>
<dbReference type="Gene3D" id="3.30.950.10">
    <property type="entry name" value="Methyltransferase, Cobalt-precorrin-4 Transmethylase, Domain 2"/>
    <property type="match status" value="1"/>
</dbReference>
<feature type="domain" description="Tetrapyrrole methylase" evidence="7">
    <location>
        <begin position="6"/>
        <end position="216"/>
    </location>
</feature>
<evidence type="ECO:0000256" key="1">
    <source>
        <dbReference type="ARBA" id="ARBA00012162"/>
    </source>
</evidence>
<dbReference type="Proteomes" id="UP000182135">
    <property type="component" value="Unassembled WGS sequence"/>
</dbReference>
<dbReference type="InterPro" id="IPR006366">
    <property type="entry name" value="CobA/CysG_C"/>
</dbReference>
<dbReference type="GO" id="GO:0019354">
    <property type="term" value="P:siroheme biosynthetic process"/>
    <property type="evidence" value="ECO:0007669"/>
    <property type="project" value="InterPro"/>
</dbReference>
<dbReference type="RefSeq" id="WP_027639842.1">
    <property type="nucleotide sequence ID" value="NZ_BAAACD010000005.1"/>
</dbReference>
<dbReference type="InterPro" id="IPR050161">
    <property type="entry name" value="Siro_Cobalamin_biosynth"/>
</dbReference>
<dbReference type="CDD" id="cd11642">
    <property type="entry name" value="SUMT"/>
    <property type="match status" value="1"/>
</dbReference>
<evidence type="ECO:0000259" key="8">
    <source>
        <dbReference type="Pfam" id="PF02602"/>
    </source>
</evidence>
<dbReference type="eggNOG" id="COG0007">
    <property type="taxonomic scope" value="Bacteria"/>
</dbReference>
<evidence type="ECO:0000256" key="2">
    <source>
        <dbReference type="ARBA" id="ARBA00022603"/>
    </source>
</evidence>
<keyword evidence="4" id="KW-0949">S-adenosyl-L-methionine</keyword>
<dbReference type="Gene3D" id="3.40.50.10090">
    <property type="match status" value="2"/>
</dbReference>
<dbReference type="Pfam" id="PF02602">
    <property type="entry name" value="HEM4"/>
    <property type="match status" value="1"/>
</dbReference>
<dbReference type="InterPro" id="IPR014776">
    <property type="entry name" value="4pyrrole_Mease_sub2"/>
</dbReference>
<accession>A0A1I2LCV4</accession>
<dbReference type="CDD" id="cd06578">
    <property type="entry name" value="HemD"/>
    <property type="match status" value="1"/>
</dbReference>
<dbReference type="AlphaFoldDB" id="A0A1I2LCV4"/>
<evidence type="ECO:0000256" key="3">
    <source>
        <dbReference type="ARBA" id="ARBA00022679"/>
    </source>
</evidence>
<comment type="similarity">
    <text evidence="6">Belongs to the precorrin methyltransferase family.</text>
</comment>
<dbReference type="GO" id="GO:0004851">
    <property type="term" value="F:uroporphyrin-III C-methyltransferase activity"/>
    <property type="evidence" value="ECO:0007669"/>
    <property type="project" value="UniProtKB-EC"/>
</dbReference>
<dbReference type="InterPro" id="IPR003043">
    <property type="entry name" value="Uropor_MeTrfase_CS"/>
</dbReference>
<dbReference type="PANTHER" id="PTHR45790:SF3">
    <property type="entry name" value="S-ADENOSYL-L-METHIONINE-DEPENDENT UROPORPHYRINOGEN III METHYLTRANSFERASE, CHLOROPLASTIC"/>
    <property type="match status" value="1"/>
</dbReference>
<dbReference type="InterPro" id="IPR003754">
    <property type="entry name" value="4pyrrol_synth_uPrphyn_synth"/>
</dbReference>
<evidence type="ECO:0000259" key="7">
    <source>
        <dbReference type="Pfam" id="PF00590"/>
    </source>
</evidence>
<evidence type="ECO:0000256" key="4">
    <source>
        <dbReference type="ARBA" id="ARBA00022691"/>
    </source>
</evidence>
<protein>
    <recommendedName>
        <fullName evidence="1">uroporphyrinogen-III C-methyltransferase</fullName>
        <ecNumber evidence="1">2.1.1.107</ecNumber>
    </recommendedName>
</protein>
<sequence>MKKGFVALVGAGPGNKGLLTLRGAELLSKAEVVVYDRLVSNDILNMIPDSAERINVGKQSSHHLVKQEDINKILLNEAFQGKNVVRLKGGDPFVFGRGGEELELLAENNVDFEVVPGITSAISALTYAGIPITHRDFCSSLHIITGHAREGGKLNIPFKEISKLNGTLVFLMGVSSMPFLMEGLLNAGMNPDTKAAIVENGTRYNQRKVIATISTLVEKANQYKIKSPAIIAVGNVCSLSNEFDWFMKKPLFGENVVVTRPKNSIGTLSDRLRELGAEVIEYPCIDTIELDIDIPEIDKFDVITFSSKTAVEIFFKKLFAKGKDARYLNKVKIGAVGTQTAEELKKYAIIADFIPSIFDGAHLGKLISESIEKNEKVLILNALKTSGDLEKSFEESEISFERIALYETIYKNDQSEELKNKIESNLVNWVLFTSASTVNGFVKSMDNLNKNNIKALCIGEQTLKAAKEFGFDCEVSDKASIDSMIDKLVKCTKRR</sequence>
<organism evidence="9 10">
    <name type="scientific">Clostridium cadaveris</name>
    <dbReference type="NCBI Taxonomy" id="1529"/>
    <lineage>
        <taxon>Bacteria</taxon>
        <taxon>Bacillati</taxon>
        <taxon>Bacillota</taxon>
        <taxon>Clostridia</taxon>
        <taxon>Eubacteriales</taxon>
        <taxon>Clostridiaceae</taxon>
        <taxon>Clostridium</taxon>
    </lineage>
</organism>
<dbReference type="Gene3D" id="3.40.1010.10">
    <property type="entry name" value="Cobalt-precorrin-4 Transmethylase, Domain 1"/>
    <property type="match status" value="1"/>
</dbReference>
<reference evidence="9 10" key="1">
    <citation type="submission" date="2016-10" db="EMBL/GenBank/DDBJ databases">
        <authorList>
            <person name="de Groot N.N."/>
        </authorList>
    </citation>
    <scope>NUCLEOTIDE SEQUENCE [LARGE SCALE GENOMIC DNA]</scope>
    <source>
        <strain evidence="9 10">NLAE-zl-G419</strain>
    </source>
</reference>